<evidence type="ECO:0000259" key="4">
    <source>
        <dbReference type="Pfam" id="PF00264"/>
    </source>
</evidence>
<dbReference type="STRING" id="74557.A0A0A7CM13"/>
<dbReference type="GO" id="GO:0016491">
    <property type="term" value="F:oxidoreductase activity"/>
    <property type="evidence" value="ECO:0007669"/>
    <property type="project" value="InterPro"/>
</dbReference>
<evidence type="ECO:0000313" key="5">
    <source>
        <dbReference type="EMBL" id="AIG55500.1"/>
    </source>
</evidence>
<feature type="chain" id="PRO_5002036946" evidence="3">
    <location>
        <begin position="22"/>
        <end position="504"/>
    </location>
</feature>
<accession>A0A0A7CM13</accession>
<dbReference type="EMBL" id="KM038039">
    <property type="protein sequence ID" value="AIG55500.1"/>
    <property type="molecule type" value="Genomic_DNA"/>
</dbReference>
<feature type="domain" description="Tyrosinase copper-binding" evidence="4">
    <location>
        <begin position="68"/>
        <end position="274"/>
    </location>
</feature>
<name>A0A0A7CM13_9STRA</name>
<reference evidence="5 7" key="1">
    <citation type="journal article" date="2014" name="Genome Biol. Evol.">
        <title>The secreted proteins of Achlya hypogyna and Thraustotheca clavata identify the ancestral oomycete secretome and reveal gene acquisitions by horizontal gene transfer.</title>
        <authorList>
            <person name="Misner I."/>
            <person name="Blouin N."/>
            <person name="Leonard G."/>
            <person name="Richards T.A."/>
            <person name="Lane C.E."/>
        </authorList>
    </citation>
    <scope>NUCLEOTIDE SEQUENCE</scope>
    <source>
        <strain evidence="5 7">ATCC 34112</strain>
    </source>
</reference>
<evidence type="ECO:0000256" key="1">
    <source>
        <dbReference type="ARBA" id="ARBA00022723"/>
    </source>
</evidence>
<dbReference type="InterPro" id="IPR050316">
    <property type="entry name" value="Tyrosinase/Hemocyanin"/>
</dbReference>
<protein>
    <submittedName>
        <fullName evidence="5">Secreted protein</fullName>
    </submittedName>
</protein>
<evidence type="ECO:0000256" key="3">
    <source>
        <dbReference type="SAM" id="SignalP"/>
    </source>
</evidence>
<sequence length="504" mass="56216">MLSIRAFVLAAILLIIGAAAADTKSTTSEEAYSACPTPRIRKSWDMLTADEKKTYKSAVAQAMDSGMYERFLSMHRELFSIAQGDSSCGYLYWHRQYLLGFENMLRSLGPKYACVTVPYYDFVFDNLKFMTKKCTDIASCSSIVNELGSTPRTTPLLPHISLIGGIAVTGRCDKAEPNNHFCEWQNPRSILCSKCVPRGPYHLSRFPCSVNPHRLRQILYGSKDFTDLSTKLQWGPSLFMHFHLLGALASPFVSPADPLYFPLHATIDALHSIYYNCRVRHLNLSDLDKQNNPLVFKTCMVAGVFPLTSTSTITMNAITNGINVVDVRSPSQPTAPYFKTIPNKYYQLADTLNLNDNSYDYEFTGPLRVLRRTCGGCGLSNPGAESCVVENVKADQSELTESVDEATELFFKWRSSISFQCSVQDLSSIDCEFEMQKVLVLFYHNCLNGGDLNVSASFKAAWSASIIEDGATLLQDLLSGRIEIKLEAFGKINQQFFQCSGDAY</sequence>
<proteinExistence type="predicted"/>
<keyword evidence="7" id="KW-1185">Reference proteome</keyword>
<dbReference type="PANTHER" id="PTHR11474:SF126">
    <property type="entry name" value="TYROSINASE-LIKE PROTEIN TYR-1-RELATED"/>
    <property type="match status" value="1"/>
</dbReference>
<dbReference type="InterPro" id="IPR002227">
    <property type="entry name" value="Tyrosinase_Cu-bd"/>
</dbReference>
<keyword evidence="2" id="KW-0186">Copper</keyword>
<feature type="signal peptide" evidence="3">
    <location>
        <begin position="1"/>
        <end position="21"/>
    </location>
</feature>
<dbReference type="Gene3D" id="1.10.1280.10">
    <property type="entry name" value="Di-copper center containing domain from catechol oxidase"/>
    <property type="match status" value="1"/>
</dbReference>
<dbReference type="PANTHER" id="PTHR11474">
    <property type="entry name" value="TYROSINASE FAMILY MEMBER"/>
    <property type="match status" value="1"/>
</dbReference>
<keyword evidence="3" id="KW-0732">Signal</keyword>
<gene>
    <name evidence="6" type="ORF">THRCLA_03789</name>
</gene>
<dbReference type="SUPFAM" id="SSF48056">
    <property type="entry name" value="Di-copper centre-containing domain"/>
    <property type="match status" value="1"/>
</dbReference>
<dbReference type="Proteomes" id="UP000243217">
    <property type="component" value="Unassembled WGS sequence"/>
</dbReference>
<keyword evidence="1" id="KW-0479">Metal-binding</keyword>
<evidence type="ECO:0000313" key="7">
    <source>
        <dbReference type="Proteomes" id="UP000243217"/>
    </source>
</evidence>
<dbReference type="GO" id="GO:0046872">
    <property type="term" value="F:metal ion binding"/>
    <property type="evidence" value="ECO:0007669"/>
    <property type="project" value="UniProtKB-KW"/>
</dbReference>
<dbReference type="OrthoDB" id="6132182at2759"/>
<evidence type="ECO:0000256" key="2">
    <source>
        <dbReference type="ARBA" id="ARBA00023008"/>
    </source>
</evidence>
<organism evidence="5">
    <name type="scientific">Thraustotheca clavata</name>
    <dbReference type="NCBI Taxonomy" id="74557"/>
    <lineage>
        <taxon>Eukaryota</taxon>
        <taxon>Sar</taxon>
        <taxon>Stramenopiles</taxon>
        <taxon>Oomycota</taxon>
        <taxon>Saprolegniomycetes</taxon>
        <taxon>Saprolegniales</taxon>
        <taxon>Achlyaceae</taxon>
        <taxon>Thraustotheca</taxon>
    </lineage>
</organism>
<dbReference type="EMBL" id="JNBS01000719">
    <property type="protein sequence ID" value="OQS03928.1"/>
    <property type="molecule type" value="Genomic_DNA"/>
</dbReference>
<dbReference type="InterPro" id="IPR008922">
    <property type="entry name" value="Di-copper_centre_dom_sf"/>
</dbReference>
<dbReference type="Pfam" id="PF00264">
    <property type="entry name" value="Tyrosinase"/>
    <property type="match status" value="1"/>
</dbReference>
<evidence type="ECO:0000313" key="6">
    <source>
        <dbReference type="EMBL" id="OQS03928.1"/>
    </source>
</evidence>
<dbReference type="AlphaFoldDB" id="A0A0A7CM13"/>